<organism evidence="2 3">
    <name type="scientific">Coffea arabica</name>
    <name type="common">Arabian coffee</name>
    <dbReference type="NCBI Taxonomy" id="13443"/>
    <lineage>
        <taxon>Eukaryota</taxon>
        <taxon>Viridiplantae</taxon>
        <taxon>Streptophyta</taxon>
        <taxon>Embryophyta</taxon>
        <taxon>Tracheophyta</taxon>
        <taxon>Spermatophyta</taxon>
        <taxon>Magnoliopsida</taxon>
        <taxon>eudicotyledons</taxon>
        <taxon>Gunneridae</taxon>
        <taxon>Pentapetalae</taxon>
        <taxon>asterids</taxon>
        <taxon>lamiids</taxon>
        <taxon>Gentianales</taxon>
        <taxon>Rubiaceae</taxon>
        <taxon>Ixoroideae</taxon>
        <taxon>Gardenieae complex</taxon>
        <taxon>Bertiereae - Coffeeae clade</taxon>
        <taxon>Coffeeae</taxon>
        <taxon>Coffea</taxon>
    </lineage>
</organism>
<dbReference type="Pfam" id="PF11976">
    <property type="entry name" value="Rad60-SLD"/>
    <property type="match status" value="1"/>
</dbReference>
<dbReference type="Proteomes" id="UP001652660">
    <property type="component" value="Chromosome 3e"/>
</dbReference>
<proteinExistence type="predicted"/>
<dbReference type="RefSeq" id="XP_071940107.1">
    <property type="nucleotide sequence ID" value="XM_072084006.1"/>
</dbReference>
<dbReference type="RefSeq" id="XP_027119486.1">
    <property type="nucleotide sequence ID" value="XM_027263685.1"/>
</dbReference>
<keyword evidence="2" id="KW-1185">Reference proteome</keyword>
<evidence type="ECO:0000313" key="3">
    <source>
        <dbReference type="RefSeq" id="XP_027119486.1"/>
    </source>
</evidence>
<dbReference type="PANTHER" id="PTHR10562">
    <property type="entry name" value="SMALL UBIQUITIN-RELATED MODIFIER"/>
    <property type="match status" value="1"/>
</dbReference>
<dbReference type="GeneID" id="113736625"/>
<dbReference type="InterPro" id="IPR000626">
    <property type="entry name" value="Ubiquitin-like_dom"/>
</dbReference>
<name>A0A6P6WXQ5_COFAR</name>
<feature type="domain" description="Ubiquitin-like" evidence="1">
    <location>
        <begin position="21"/>
        <end position="98"/>
    </location>
</feature>
<evidence type="ECO:0000313" key="2">
    <source>
        <dbReference type="Proteomes" id="UP001652660"/>
    </source>
</evidence>
<dbReference type="InterPro" id="IPR022617">
    <property type="entry name" value="Rad60/SUMO-like_dom"/>
</dbReference>
<reference evidence="2" key="1">
    <citation type="journal article" date="2025" name="Foods">
        <title>Unveiling the Microbial Signatures of Arabica Coffee Cherries: Insights into Ripeness Specific Diversity, Functional Traits, and Implications for Quality and Safety.</title>
        <authorList>
            <consortium name="RefSeq"/>
            <person name="Tenea G.N."/>
            <person name="Cifuentes V."/>
            <person name="Reyes P."/>
            <person name="Cevallos-Vallejos M."/>
        </authorList>
    </citation>
    <scope>NUCLEOTIDE SEQUENCE [LARGE SCALE GENOMIC DNA]</scope>
</reference>
<accession>A0A6P6WXQ5</accession>
<dbReference type="SUPFAM" id="SSF54236">
    <property type="entry name" value="Ubiquitin-like"/>
    <property type="match status" value="1"/>
</dbReference>
<dbReference type="AlphaFoldDB" id="A0A6P6WXQ5"/>
<evidence type="ECO:0000259" key="1">
    <source>
        <dbReference type="PROSITE" id="PS50053"/>
    </source>
</evidence>
<dbReference type="Gene3D" id="3.10.20.90">
    <property type="entry name" value="Phosphatidylinositol 3-kinase Catalytic Subunit, Chain A, domain 1"/>
    <property type="match status" value="1"/>
</dbReference>
<dbReference type="PROSITE" id="PS50053">
    <property type="entry name" value="UBIQUITIN_2"/>
    <property type="match status" value="1"/>
</dbReference>
<protein>
    <submittedName>
        <fullName evidence="3 4">Small ubiquitin-related modifier 2</fullName>
    </submittedName>
</protein>
<evidence type="ECO:0000313" key="4">
    <source>
        <dbReference type="RefSeq" id="XP_071940107.1"/>
    </source>
</evidence>
<gene>
    <name evidence="3 4" type="primary">LOC113736625</name>
</gene>
<sequence length="104" mass="11805">MARGDSSRKRPLETSYETCSGKILLKVLGQDGKMMNLEVKRNKPMKNILLKYCDYKKFEYSAVNFLYLGRRVLVRSTPEELGMEDGDIIEAMVHVDGGGDVKDI</sequence>
<dbReference type="InterPro" id="IPR029071">
    <property type="entry name" value="Ubiquitin-like_domsf"/>
</dbReference>
<reference evidence="3" key="2">
    <citation type="submission" date="2025-04" db="UniProtKB">
        <authorList>
            <consortium name="RefSeq"/>
        </authorList>
    </citation>
    <scope>IDENTIFICATION</scope>
    <source>
        <tissue evidence="3 4">Leaves</tissue>
    </source>
</reference>